<feature type="signal peptide" evidence="2">
    <location>
        <begin position="1"/>
        <end position="26"/>
    </location>
</feature>
<protein>
    <submittedName>
        <fullName evidence="3">Tripartite tricarboxylate transporter substrate binding protein</fullName>
    </submittedName>
</protein>
<evidence type="ECO:0000313" key="3">
    <source>
        <dbReference type="EMBL" id="MEF7612514.1"/>
    </source>
</evidence>
<keyword evidence="4" id="KW-1185">Reference proteome</keyword>
<evidence type="ECO:0000256" key="1">
    <source>
        <dbReference type="ARBA" id="ARBA00006987"/>
    </source>
</evidence>
<proteinExistence type="inferred from homology"/>
<dbReference type="InterPro" id="IPR005064">
    <property type="entry name" value="BUG"/>
</dbReference>
<dbReference type="InterPro" id="IPR042100">
    <property type="entry name" value="Bug_dom1"/>
</dbReference>
<dbReference type="PANTHER" id="PTHR42928">
    <property type="entry name" value="TRICARBOXYLATE-BINDING PROTEIN"/>
    <property type="match status" value="1"/>
</dbReference>
<dbReference type="PIRSF" id="PIRSF017082">
    <property type="entry name" value="YflP"/>
    <property type="match status" value="1"/>
</dbReference>
<dbReference type="Gene3D" id="3.40.190.10">
    <property type="entry name" value="Periplasmic binding protein-like II"/>
    <property type="match status" value="1"/>
</dbReference>
<accession>A0AAW9QAU5</accession>
<keyword evidence="2" id="KW-0732">Signal</keyword>
<comment type="caution">
    <text evidence="3">The sequence shown here is derived from an EMBL/GenBank/DDBJ whole genome shotgun (WGS) entry which is preliminary data.</text>
</comment>
<organism evidence="3 4">
    <name type="scientific">Aquincola agrisoli</name>
    <dbReference type="NCBI Taxonomy" id="3119538"/>
    <lineage>
        <taxon>Bacteria</taxon>
        <taxon>Pseudomonadati</taxon>
        <taxon>Pseudomonadota</taxon>
        <taxon>Betaproteobacteria</taxon>
        <taxon>Burkholderiales</taxon>
        <taxon>Sphaerotilaceae</taxon>
        <taxon>Aquincola</taxon>
    </lineage>
</organism>
<dbReference type="CDD" id="cd13578">
    <property type="entry name" value="PBP2_Bug27"/>
    <property type="match status" value="1"/>
</dbReference>
<dbReference type="RefSeq" id="WP_332287413.1">
    <property type="nucleotide sequence ID" value="NZ_JAZIBG010000008.1"/>
</dbReference>
<feature type="chain" id="PRO_5043488601" evidence="2">
    <location>
        <begin position="27"/>
        <end position="323"/>
    </location>
</feature>
<dbReference type="Proteomes" id="UP001336250">
    <property type="component" value="Unassembled WGS sequence"/>
</dbReference>
<dbReference type="AlphaFoldDB" id="A0AAW9QAU5"/>
<sequence length="323" mass="33716">MFERFHALSRIALLALGLTAAAGASAAYPDKPIRLIVPFAPGGGTDLIARTLGAEMGKELGQQIIVDNKPGAGTIIGTDAAAKAAPDGYTVVIASFAHAVNPSLQPKLPYPADKAFAPVVLIGKGPNVLVVRPESPYRSVKDVIAAAQGAPGKLTYASQGNGTSAHFAGEMFNNLAKVQMVHVPYRGAGPALTDLLGGQVDLMFGTAAAVANLIDTGKLRALAVTTAEPSPAYKGVPAIAETLPGYVVDSWYGLYVPAGTPAEAIARLNAAARKAARSPDFAKKVEHEGLVVSVGEPAELERYVKAEEQRWRKIIQDNHIKPE</sequence>
<comment type="similarity">
    <text evidence="1">Belongs to the UPF0065 (bug) family.</text>
</comment>
<dbReference type="Pfam" id="PF03401">
    <property type="entry name" value="TctC"/>
    <property type="match status" value="1"/>
</dbReference>
<evidence type="ECO:0000313" key="4">
    <source>
        <dbReference type="Proteomes" id="UP001336250"/>
    </source>
</evidence>
<name>A0AAW9QAU5_9BURK</name>
<reference evidence="3 4" key="1">
    <citation type="submission" date="2024-02" db="EMBL/GenBank/DDBJ databases">
        <title>Genome sequence of Aquincola sp. MAHUQ-54.</title>
        <authorList>
            <person name="Huq M.A."/>
        </authorList>
    </citation>
    <scope>NUCLEOTIDE SEQUENCE [LARGE SCALE GENOMIC DNA]</scope>
    <source>
        <strain evidence="3 4">MAHUQ-54</strain>
    </source>
</reference>
<dbReference type="EMBL" id="JAZIBG010000008">
    <property type="protein sequence ID" value="MEF7612514.1"/>
    <property type="molecule type" value="Genomic_DNA"/>
</dbReference>
<dbReference type="SUPFAM" id="SSF53850">
    <property type="entry name" value="Periplasmic binding protein-like II"/>
    <property type="match status" value="1"/>
</dbReference>
<gene>
    <name evidence="3" type="ORF">V4F39_01240</name>
</gene>
<evidence type="ECO:0000256" key="2">
    <source>
        <dbReference type="SAM" id="SignalP"/>
    </source>
</evidence>
<dbReference type="PANTHER" id="PTHR42928:SF5">
    <property type="entry name" value="BLR1237 PROTEIN"/>
    <property type="match status" value="1"/>
</dbReference>
<dbReference type="Gene3D" id="3.40.190.150">
    <property type="entry name" value="Bordetella uptake gene, domain 1"/>
    <property type="match status" value="1"/>
</dbReference>